<dbReference type="Proteomes" id="UP000315677">
    <property type="component" value="Unassembled WGS sequence"/>
</dbReference>
<feature type="region of interest" description="Disordered" evidence="1">
    <location>
        <begin position="199"/>
        <end position="281"/>
    </location>
</feature>
<dbReference type="EMBL" id="VFPA01000001">
    <property type="protein sequence ID" value="TQM13611.1"/>
    <property type="molecule type" value="Genomic_DNA"/>
</dbReference>
<gene>
    <name evidence="2" type="ORF">FB558_0364</name>
</gene>
<reference evidence="2 3" key="1">
    <citation type="submission" date="2019-06" db="EMBL/GenBank/DDBJ databases">
        <title>Sequencing the genomes of 1000 actinobacteria strains.</title>
        <authorList>
            <person name="Klenk H.-P."/>
        </authorList>
    </citation>
    <scope>NUCLEOTIDE SEQUENCE [LARGE SCALE GENOMIC DNA]</scope>
    <source>
        <strain evidence="2 3">DSM 45301</strain>
    </source>
</reference>
<feature type="compositionally biased region" description="Low complexity" evidence="1">
    <location>
        <begin position="109"/>
        <end position="121"/>
    </location>
</feature>
<feature type="region of interest" description="Disordered" evidence="1">
    <location>
        <begin position="1"/>
        <end position="165"/>
    </location>
</feature>
<feature type="compositionally biased region" description="Basic and acidic residues" evidence="1">
    <location>
        <begin position="136"/>
        <end position="146"/>
    </location>
</feature>
<feature type="compositionally biased region" description="Polar residues" evidence="1">
    <location>
        <begin position="261"/>
        <end position="271"/>
    </location>
</feature>
<protein>
    <submittedName>
        <fullName evidence="2">Uncharacterized protein</fullName>
    </submittedName>
</protein>
<name>A0A543DWB9_9PSEU</name>
<accession>A0A543DWB9</accession>
<proteinExistence type="predicted"/>
<feature type="compositionally biased region" description="Basic and acidic residues" evidence="1">
    <location>
        <begin position="199"/>
        <end position="208"/>
    </location>
</feature>
<keyword evidence="3" id="KW-1185">Reference proteome</keyword>
<sequence>MLSAARAQPVTRKDVGKPRAGAGRSPRRSPRRTAGTPRRVRCANLARAGWSTSDLDAAQLNEGVHRPGAGLRAPPRPRRGDRERGRRRHHPVPSAGLLQGSDHASRRPTACAATAAIAGPLRRARRPGLPPCSSRPSDRPHHEREPMIPPSAQGPTAPGLLVTADASVTGADSAIRRRFITAKPEAAARVPLPRAGEYEGRARWERHPAGSGAGPRAMPIGHDHRGSNGAAHRRAVETSGDPPLHSPGHFRAQRSPRTRVSPCSAQRSLNESARPPGLTRT</sequence>
<dbReference type="AlphaFoldDB" id="A0A543DWB9"/>
<comment type="caution">
    <text evidence="2">The sequence shown here is derived from an EMBL/GenBank/DDBJ whole genome shotgun (WGS) entry which is preliminary data.</text>
</comment>
<evidence type="ECO:0000313" key="2">
    <source>
        <dbReference type="EMBL" id="TQM13611.1"/>
    </source>
</evidence>
<evidence type="ECO:0000256" key="1">
    <source>
        <dbReference type="SAM" id="MobiDB-lite"/>
    </source>
</evidence>
<organism evidence="2 3">
    <name type="scientific">Pseudonocardia kunmingensis</name>
    <dbReference type="NCBI Taxonomy" id="630975"/>
    <lineage>
        <taxon>Bacteria</taxon>
        <taxon>Bacillati</taxon>
        <taxon>Actinomycetota</taxon>
        <taxon>Actinomycetes</taxon>
        <taxon>Pseudonocardiales</taxon>
        <taxon>Pseudonocardiaceae</taxon>
        <taxon>Pseudonocardia</taxon>
    </lineage>
</organism>
<evidence type="ECO:0000313" key="3">
    <source>
        <dbReference type="Proteomes" id="UP000315677"/>
    </source>
</evidence>